<feature type="non-terminal residue" evidence="1">
    <location>
        <position position="142"/>
    </location>
</feature>
<gene>
    <name evidence="1" type="ORF">J2S17_004842</name>
</gene>
<keyword evidence="2" id="KW-1185">Reference proteome</keyword>
<proteinExistence type="predicted"/>
<name>A0ABU0AP32_9BACI</name>
<dbReference type="RefSeq" id="WP_307478476.1">
    <property type="nucleotide sequence ID" value="NZ_JAUSUB010000031.1"/>
</dbReference>
<dbReference type="SUPFAM" id="SSF51197">
    <property type="entry name" value="Clavaminate synthase-like"/>
    <property type="match status" value="1"/>
</dbReference>
<dbReference type="EMBL" id="JAUSUB010000031">
    <property type="protein sequence ID" value="MDQ0272948.1"/>
    <property type="molecule type" value="Genomic_DNA"/>
</dbReference>
<dbReference type="Pfam" id="PF05721">
    <property type="entry name" value="PhyH"/>
    <property type="match status" value="1"/>
</dbReference>
<dbReference type="Gene3D" id="2.60.120.620">
    <property type="entry name" value="q2cbj1_9rhob like domain"/>
    <property type="match status" value="1"/>
</dbReference>
<reference evidence="1 2" key="1">
    <citation type="submission" date="2023-07" db="EMBL/GenBank/DDBJ databases">
        <title>Genomic Encyclopedia of Type Strains, Phase IV (KMG-IV): sequencing the most valuable type-strain genomes for metagenomic binning, comparative biology and taxonomic classification.</title>
        <authorList>
            <person name="Goeker M."/>
        </authorList>
    </citation>
    <scope>NUCLEOTIDE SEQUENCE [LARGE SCALE GENOMIC DNA]</scope>
    <source>
        <strain evidence="1 2">DSM 23494</strain>
    </source>
</reference>
<accession>A0ABU0AP32</accession>
<dbReference type="Proteomes" id="UP001238088">
    <property type="component" value="Unassembled WGS sequence"/>
</dbReference>
<evidence type="ECO:0000313" key="2">
    <source>
        <dbReference type="Proteomes" id="UP001238088"/>
    </source>
</evidence>
<evidence type="ECO:0008006" key="3">
    <source>
        <dbReference type="Google" id="ProtNLM"/>
    </source>
</evidence>
<sequence>MMNFANTFRRDGYLVIRNVFTKEEIAEMKAEIDIAARMQRHEDYIKIAAGGAITIEPLKDRVSETSQTLLENNFTENNNLVKASGVAQILPKYDPSEDDNLVKASGVAQILPKYDPSEDDNLVKASGVAQILPKYDPSEDDN</sequence>
<dbReference type="InterPro" id="IPR008775">
    <property type="entry name" value="Phytyl_CoA_dOase-like"/>
</dbReference>
<evidence type="ECO:0000313" key="1">
    <source>
        <dbReference type="EMBL" id="MDQ0272948.1"/>
    </source>
</evidence>
<comment type="caution">
    <text evidence="1">The sequence shown here is derived from an EMBL/GenBank/DDBJ whole genome shotgun (WGS) entry which is preliminary data.</text>
</comment>
<organism evidence="1 2">
    <name type="scientific">Cytobacillus purgationiresistens</name>
    <dbReference type="NCBI Taxonomy" id="863449"/>
    <lineage>
        <taxon>Bacteria</taxon>
        <taxon>Bacillati</taxon>
        <taxon>Bacillota</taxon>
        <taxon>Bacilli</taxon>
        <taxon>Bacillales</taxon>
        <taxon>Bacillaceae</taxon>
        <taxon>Cytobacillus</taxon>
    </lineage>
</organism>
<protein>
    <recommendedName>
        <fullName evidence="3">Phage portal protein</fullName>
    </recommendedName>
</protein>